<proteinExistence type="predicted"/>
<dbReference type="RefSeq" id="WP_308495137.1">
    <property type="nucleotide sequence ID" value="NZ_JACCCQ010000001.1"/>
</dbReference>
<organism evidence="1 2">
    <name type="scientific">Micromonospora purpureochromogenes</name>
    <dbReference type="NCBI Taxonomy" id="47872"/>
    <lineage>
        <taxon>Bacteria</taxon>
        <taxon>Bacillati</taxon>
        <taxon>Actinomycetota</taxon>
        <taxon>Actinomycetes</taxon>
        <taxon>Micromonosporales</taxon>
        <taxon>Micromonosporaceae</taxon>
        <taxon>Micromonospora</taxon>
    </lineage>
</organism>
<evidence type="ECO:0000313" key="1">
    <source>
        <dbReference type="EMBL" id="NYF57894.1"/>
    </source>
</evidence>
<protein>
    <submittedName>
        <fullName evidence="1">Uncharacterized protein</fullName>
    </submittedName>
</protein>
<dbReference type="Proteomes" id="UP000631553">
    <property type="component" value="Unassembled WGS sequence"/>
</dbReference>
<comment type="caution">
    <text evidence="1">The sequence shown here is derived from an EMBL/GenBank/DDBJ whole genome shotgun (WGS) entry which is preliminary data.</text>
</comment>
<sequence>MSFDLVVLSVEPSATADDVRQMADHCTGMEHRDGELDQRIVSFYEQLRARFPDHPPYDPESPWMSAPLAVGIDHVRMNISYSPRGSEAVDVVLDLAERHGLVIYDPQGDEVTGLRGDYEVPAR</sequence>
<name>A0ABX2RRM7_9ACTN</name>
<keyword evidence="2" id="KW-1185">Reference proteome</keyword>
<reference evidence="1 2" key="1">
    <citation type="submission" date="2020-07" db="EMBL/GenBank/DDBJ databases">
        <title>Sequencing the genomes of 1000 actinobacteria strains.</title>
        <authorList>
            <person name="Klenk H.-P."/>
        </authorList>
    </citation>
    <scope>NUCLEOTIDE SEQUENCE [LARGE SCALE GENOMIC DNA]</scope>
    <source>
        <strain evidence="1 2">DSM 43814</strain>
    </source>
</reference>
<dbReference type="EMBL" id="JACCCQ010000001">
    <property type="protein sequence ID" value="NYF57894.1"/>
    <property type="molecule type" value="Genomic_DNA"/>
</dbReference>
<gene>
    <name evidence="1" type="ORF">HDA35_003725</name>
</gene>
<evidence type="ECO:0000313" key="2">
    <source>
        <dbReference type="Proteomes" id="UP000631553"/>
    </source>
</evidence>
<accession>A0ABX2RRM7</accession>